<evidence type="ECO:0000313" key="8">
    <source>
        <dbReference type="EMBL" id="KAJ3595705.1"/>
    </source>
</evidence>
<dbReference type="PROSITE" id="PS01180">
    <property type="entry name" value="CUB"/>
    <property type="match status" value="1"/>
</dbReference>
<accession>A0A9Q0IEW0</accession>
<evidence type="ECO:0000256" key="1">
    <source>
        <dbReference type="ARBA" id="ARBA00004479"/>
    </source>
</evidence>
<comment type="caution">
    <text evidence="6">Lacks conserved residue(s) required for the propagation of feature annotation.</text>
</comment>
<dbReference type="InterPro" id="IPR050633">
    <property type="entry name" value="Neuropilin_MCO_CoagFactor"/>
</dbReference>
<feature type="disulfide bond" evidence="6">
    <location>
        <begin position="83"/>
        <end position="110"/>
    </location>
</feature>
<dbReference type="GO" id="GO:0030424">
    <property type="term" value="C:axon"/>
    <property type="evidence" value="ECO:0007669"/>
    <property type="project" value="TreeGrafter"/>
</dbReference>
<evidence type="ECO:0000256" key="2">
    <source>
        <dbReference type="ARBA" id="ARBA00022692"/>
    </source>
</evidence>
<evidence type="ECO:0000259" key="7">
    <source>
        <dbReference type="PROSITE" id="PS01180"/>
    </source>
</evidence>
<dbReference type="GO" id="GO:0005021">
    <property type="term" value="F:vascular endothelial growth factor receptor activity"/>
    <property type="evidence" value="ECO:0007669"/>
    <property type="project" value="TreeGrafter"/>
</dbReference>
<dbReference type="Proteomes" id="UP001148018">
    <property type="component" value="Unassembled WGS sequence"/>
</dbReference>
<keyword evidence="2" id="KW-0812">Transmembrane</keyword>
<dbReference type="GO" id="GO:0002040">
    <property type="term" value="P:sprouting angiogenesis"/>
    <property type="evidence" value="ECO:0007669"/>
    <property type="project" value="TreeGrafter"/>
</dbReference>
<dbReference type="GO" id="GO:0001570">
    <property type="term" value="P:vasculogenesis"/>
    <property type="evidence" value="ECO:0007669"/>
    <property type="project" value="TreeGrafter"/>
</dbReference>
<dbReference type="GO" id="GO:0001755">
    <property type="term" value="P:neural crest cell migration"/>
    <property type="evidence" value="ECO:0007669"/>
    <property type="project" value="TreeGrafter"/>
</dbReference>
<dbReference type="GO" id="GO:0017154">
    <property type="term" value="F:semaphorin receptor activity"/>
    <property type="evidence" value="ECO:0007669"/>
    <property type="project" value="TreeGrafter"/>
</dbReference>
<dbReference type="GO" id="GO:0009611">
    <property type="term" value="P:response to wounding"/>
    <property type="evidence" value="ECO:0007669"/>
    <property type="project" value="TreeGrafter"/>
</dbReference>
<protein>
    <recommendedName>
        <fullName evidence="7">CUB domain-containing protein</fullName>
    </recommendedName>
</protein>
<dbReference type="InterPro" id="IPR035914">
    <property type="entry name" value="Sperma_CUB_dom_sf"/>
</dbReference>
<dbReference type="Gene3D" id="2.60.120.290">
    <property type="entry name" value="Spermadhesin, CUB domain"/>
    <property type="match status" value="1"/>
</dbReference>
<dbReference type="GO" id="GO:0005886">
    <property type="term" value="C:plasma membrane"/>
    <property type="evidence" value="ECO:0007669"/>
    <property type="project" value="TreeGrafter"/>
</dbReference>
<organism evidence="8 9">
    <name type="scientific">Muraenolepis orangiensis</name>
    <name type="common">Patagonian moray cod</name>
    <dbReference type="NCBI Taxonomy" id="630683"/>
    <lineage>
        <taxon>Eukaryota</taxon>
        <taxon>Metazoa</taxon>
        <taxon>Chordata</taxon>
        <taxon>Craniata</taxon>
        <taxon>Vertebrata</taxon>
        <taxon>Euteleostomi</taxon>
        <taxon>Actinopterygii</taxon>
        <taxon>Neopterygii</taxon>
        <taxon>Teleostei</taxon>
        <taxon>Neoteleostei</taxon>
        <taxon>Acanthomorphata</taxon>
        <taxon>Zeiogadaria</taxon>
        <taxon>Gadariae</taxon>
        <taxon>Gadiformes</taxon>
        <taxon>Muraenolepidoidei</taxon>
        <taxon>Muraenolepididae</taxon>
        <taxon>Muraenolepis</taxon>
    </lineage>
</organism>
<evidence type="ECO:0000256" key="6">
    <source>
        <dbReference type="PROSITE-ProRule" id="PRU00059"/>
    </source>
</evidence>
<dbReference type="AlphaFoldDB" id="A0A9Q0IEW0"/>
<dbReference type="PANTHER" id="PTHR46806:SF4">
    <property type="entry name" value="NEUROPILIN-1"/>
    <property type="match status" value="1"/>
</dbReference>
<dbReference type="GO" id="GO:0010595">
    <property type="term" value="P:positive regulation of endothelial cell migration"/>
    <property type="evidence" value="ECO:0007669"/>
    <property type="project" value="TreeGrafter"/>
</dbReference>
<proteinExistence type="predicted"/>
<dbReference type="OrthoDB" id="6369184at2759"/>
<evidence type="ECO:0000313" key="9">
    <source>
        <dbReference type="Proteomes" id="UP001148018"/>
    </source>
</evidence>
<dbReference type="GO" id="GO:0007411">
    <property type="term" value="P:axon guidance"/>
    <property type="evidence" value="ECO:0007669"/>
    <property type="project" value="TreeGrafter"/>
</dbReference>
<dbReference type="GO" id="GO:0005925">
    <property type="term" value="C:focal adhesion"/>
    <property type="evidence" value="ECO:0007669"/>
    <property type="project" value="TreeGrafter"/>
</dbReference>
<reference evidence="8" key="1">
    <citation type="submission" date="2022-07" db="EMBL/GenBank/DDBJ databases">
        <title>Chromosome-level genome of Muraenolepis orangiensis.</title>
        <authorList>
            <person name="Kim J."/>
        </authorList>
    </citation>
    <scope>NUCLEOTIDE SEQUENCE</scope>
    <source>
        <strain evidence="8">KU_S4_2022</strain>
        <tissue evidence="8">Muscle</tissue>
    </source>
</reference>
<dbReference type="PANTHER" id="PTHR46806">
    <property type="entry name" value="F5/8 TYPE C DOMAIN-CONTAINING PROTEIN"/>
    <property type="match status" value="1"/>
</dbReference>
<dbReference type="Pfam" id="PF00431">
    <property type="entry name" value="CUB"/>
    <property type="match status" value="1"/>
</dbReference>
<evidence type="ECO:0000256" key="5">
    <source>
        <dbReference type="ARBA" id="ARBA00023157"/>
    </source>
</evidence>
<evidence type="ECO:0000256" key="4">
    <source>
        <dbReference type="ARBA" id="ARBA00023136"/>
    </source>
</evidence>
<dbReference type="CDD" id="cd00041">
    <property type="entry name" value="CUB"/>
    <property type="match status" value="1"/>
</dbReference>
<dbReference type="InterPro" id="IPR000859">
    <property type="entry name" value="CUB_dom"/>
</dbReference>
<dbReference type="GO" id="GO:0038085">
    <property type="term" value="F:vascular endothelial growth factor binding"/>
    <property type="evidence" value="ECO:0007669"/>
    <property type="project" value="TreeGrafter"/>
</dbReference>
<comment type="subcellular location">
    <subcellularLocation>
        <location evidence="1">Membrane</location>
        <topology evidence="1">Single-pass type I membrane protein</topology>
    </subcellularLocation>
</comment>
<feature type="non-terminal residue" evidence="8">
    <location>
        <position position="139"/>
    </location>
</feature>
<keyword evidence="4" id="KW-0472">Membrane</keyword>
<keyword evidence="9" id="KW-1185">Reference proteome</keyword>
<dbReference type="GO" id="GO:0030947">
    <property type="term" value="P:regulation of vascular endothelial growth factor receptor signaling pathway"/>
    <property type="evidence" value="ECO:0007669"/>
    <property type="project" value="TreeGrafter"/>
</dbReference>
<dbReference type="GO" id="GO:0051491">
    <property type="term" value="P:positive regulation of filopodium assembly"/>
    <property type="evidence" value="ECO:0007669"/>
    <property type="project" value="TreeGrafter"/>
</dbReference>
<evidence type="ECO:0000256" key="3">
    <source>
        <dbReference type="ARBA" id="ARBA00022989"/>
    </source>
</evidence>
<comment type="caution">
    <text evidence="8">The sequence shown here is derived from an EMBL/GenBank/DDBJ whole genome shotgun (WGS) entry which is preliminary data.</text>
</comment>
<gene>
    <name evidence="8" type="ORF">NHX12_005008</name>
</gene>
<keyword evidence="5 6" id="KW-1015">Disulfide bond</keyword>
<keyword evidence="3" id="KW-1133">Transmembrane helix</keyword>
<sequence length="139" mass="15386">ELRENLQQAALPPSGLSFQFLKPSVADRLKRDSRSGRGAPEPPRGPRWGAVELGLHHTPRMLCGFLLFLVGRAVLVSSLTNICGHNIYMSSADYLTSPGYPTAYPPSQQCAWLITAPEPGQKILINFNPHFDLEDRDCK</sequence>
<name>A0A9Q0IEW0_9TELE</name>
<feature type="domain" description="CUB" evidence="7">
    <location>
        <begin position="83"/>
        <end position="139"/>
    </location>
</feature>
<dbReference type="GO" id="GO:0048010">
    <property type="term" value="P:vascular endothelial growth factor receptor signaling pathway"/>
    <property type="evidence" value="ECO:0007669"/>
    <property type="project" value="TreeGrafter"/>
</dbReference>
<dbReference type="EMBL" id="JANIIK010000111">
    <property type="protein sequence ID" value="KAJ3595705.1"/>
    <property type="molecule type" value="Genomic_DNA"/>
</dbReference>
<dbReference type="SUPFAM" id="SSF49854">
    <property type="entry name" value="Spermadhesin, CUB domain"/>
    <property type="match status" value="1"/>
</dbReference>